<dbReference type="InterPro" id="IPR035940">
    <property type="entry name" value="CAP_sf"/>
</dbReference>
<evidence type="ECO:0000313" key="4">
    <source>
        <dbReference type="Proteomes" id="UP000470771"/>
    </source>
</evidence>
<dbReference type="Gene3D" id="3.40.33.10">
    <property type="entry name" value="CAP"/>
    <property type="match status" value="1"/>
</dbReference>
<feature type="chain" id="PRO_5027084852" description="SCP domain-containing protein" evidence="1">
    <location>
        <begin position="20"/>
        <end position="770"/>
    </location>
</feature>
<accession>A0A6N9NH63</accession>
<dbReference type="EMBL" id="WWNE01000006">
    <property type="protein sequence ID" value="NBG66008.1"/>
    <property type="molecule type" value="Genomic_DNA"/>
</dbReference>
<dbReference type="RefSeq" id="WP_160632956.1">
    <property type="nucleotide sequence ID" value="NZ_WWNE01000006.1"/>
</dbReference>
<protein>
    <recommendedName>
        <fullName evidence="2">SCP domain-containing protein</fullName>
    </recommendedName>
</protein>
<keyword evidence="4" id="KW-1185">Reference proteome</keyword>
<dbReference type="InterPro" id="IPR014044">
    <property type="entry name" value="CAP_dom"/>
</dbReference>
<dbReference type="SUPFAM" id="SSF55797">
    <property type="entry name" value="PR-1-like"/>
    <property type="match status" value="1"/>
</dbReference>
<comment type="caution">
    <text evidence="3">The sequence shown here is derived from an EMBL/GenBank/DDBJ whole genome shotgun (WGS) entry which is preliminary data.</text>
</comment>
<evidence type="ECO:0000259" key="2">
    <source>
        <dbReference type="Pfam" id="PF00188"/>
    </source>
</evidence>
<gene>
    <name evidence="3" type="ORF">GQN54_07745</name>
</gene>
<proteinExistence type="predicted"/>
<dbReference type="AlphaFoldDB" id="A0A6N9NH63"/>
<evidence type="ECO:0000313" key="3">
    <source>
        <dbReference type="EMBL" id="NBG66008.1"/>
    </source>
</evidence>
<evidence type="ECO:0000256" key="1">
    <source>
        <dbReference type="SAM" id="SignalP"/>
    </source>
</evidence>
<dbReference type="Pfam" id="PF00188">
    <property type="entry name" value="CAP"/>
    <property type="match status" value="1"/>
</dbReference>
<feature type="domain" description="SCP" evidence="2">
    <location>
        <begin position="40"/>
        <end position="171"/>
    </location>
</feature>
<name>A0A6N9NH63_9FLAO</name>
<feature type="signal peptide" evidence="1">
    <location>
        <begin position="1"/>
        <end position="19"/>
    </location>
</feature>
<keyword evidence="1" id="KW-0732">Signal</keyword>
<sequence length="770" mass="88595">MKIGIFLFLSLLSPMICWAQGQLKIDLESFDQLEMESQLVDAVNEYRKQQHLPLLLRDESLDAAAFDQAEYNQKNNKEGHTQEEVVKENVQKRVRFYKGLHYEIGELIYIASVGAPIKTTSTESFTINTYTDAAKAALNEWNKKKDSKTILDDNTYFNIGVAASFHPERREISIVSVIASSPYELREKKDREDDYGLVEYNKTICDLFNRKNSFLPELLSDKVFVENGKIYLENSDRELLSEILSDGRDGFSIDIVGKDQFNCDGGIKLYPSNIHYGLLLRPIKASSINYKTPEGNFLNKIELGELPSYYQSEDVNVNLLIFKEGSVCNYIPEAKTKAKNLHWLEPKWEVFNPASEVATFYEERKFNSAETEKVLNLLDSLQNSVQPIQELSIKIDYNALSPFDSSKVKAIYQEKSKSIVKKPHISSHDTWKSIEKFIANRTIAIDVRGVSFKDKIEILNSTEDPNEINFFRSSQLTTVRFGMLKNITSEPTNSLIQEYKESIESNKINNALTIQKELIERAKNNEEAAKNVITITKMEQVRENLALISNTAIARHQLEGKKVLAEREHLRRTLLGLYLVDKTNPIISYNLCLSILHQWEMSKKAPVSPEKWEEYFKSASADSTISKDKLEKLNTNFYLLSADYYYEKGDIRERKKSLQNAYNSIMSTDNTRDEMLSYAQYYMFQLQINWAATILKKQLSKAFDAEVAANLVSISSYPSSEISEKDRSELLNKIYESEPNLFCHLFTTKSAHLLYLRNEQTKKNWCLSCQ</sequence>
<reference evidence="3 4" key="1">
    <citation type="submission" date="2019-12" db="EMBL/GenBank/DDBJ databases">
        <authorList>
            <person name="Zhao J."/>
        </authorList>
    </citation>
    <scope>NUCLEOTIDE SEQUENCE [LARGE SCALE GENOMIC DNA]</scope>
    <source>
        <strain evidence="3 4">S-15</strain>
    </source>
</reference>
<dbReference type="Proteomes" id="UP000470771">
    <property type="component" value="Unassembled WGS sequence"/>
</dbReference>
<organism evidence="3 4">
    <name type="scientific">Acidiluteibacter ferrifornacis</name>
    <dbReference type="NCBI Taxonomy" id="2692424"/>
    <lineage>
        <taxon>Bacteria</taxon>
        <taxon>Pseudomonadati</taxon>
        <taxon>Bacteroidota</taxon>
        <taxon>Flavobacteriia</taxon>
        <taxon>Flavobacteriales</taxon>
        <taxon>Cryomorphaceae</taxon>
        <taxon>Acidiluteibacter</taxon>
    </lineage>
</organism>